<evidence type="ECO:0000313" key="1">
    <source>
        <dbReference type="EMBL" id="KAE9411520.1"/>
    </source>
</evidence>
<dbReference type="EMBL" id="ML769383">
    <property type="protein sequence ID" value="KAE9411520.1"/>
    <property type="molecule type" value="Genomic_DNA"/>
</dbReference>
<reference evidence="1" key="1">
    <citation type="journal article" date="2019" name="Environ. Microbiol.">
        <title>Fungal ecological strategies reflected in gene transcription - a case study of two litter decomposers.</title>
        <authorList>
            <person name="Barbi F."/>
            <person name="Kohler A."/>
            <person name="Barry K."/>
            <person name="Baskaran P."/>
            <person name="Daum C."/>
            <person name="Fauchery L."/>
            <person name="Ihrmark K."/>
            <person name="Kuo A."/>
            <person name="LaButti K."/>
            <person name="Lipzen A."/>
            <person name="Morin E."/>
            <person name="Grigoriev I.V."/>
            <person name="Henrissat B."/>
            <person name="Lindahl B."/>
            <person name="Martin F."/>
        </authorList>
    </citation>
    <scope>NUCLEOTIDE SEQUENCE</scope>
    <source>
        <strain evidence="1">JB14</strain>
    </source>
</reference>
<dbReference type="OrthoDB" id="3062956at2759"/>
<name>A0A6A4IP90_9AGAR</name>
<protein>
    <submittedName>
        <fullName evidence="1">Uncharacterized protein</fullName>
    </submittedName>
</protein>
<accession>A0A6A4IP90</accession>
<dbReference type="Proteomes" id="UP000799118">
    <property type="component" value="Unassembled WGS sequence"/>
</dbReference>
<dbReference type="InterPro" id="IPR027796">
    <property type="entry name" value="OTT_1508_deam-like"/>
</dbReference>
<proteinExistence type="predicted"/>
<organism evidence="1 2">
    <name type="scientific">Gymnopus androsaceus JB14</name>
    <dbReference type="NCBI Taxonomy" id="1447944"/>
    <lineage>
        <taxon>Eukaryota</taxon>
        <taxon>Fungi</taxon>
        <taxon>Dikarya</taxon>
        <taxon>Basidiomycota</taxon>
        <taxon>Agaricomycotina</taxon>
        <taxon>Agaricomycetes</taxon>
        <taxon>Agaricomycetidae</taxon>
        <taxon>Agaricales</taxon>
        <taxon>Marasmiineae</taxon>
        <taxon>Omphalotaceae</taxon>
        <taxon>Gymnopus</taxon>
    </lineage>
</organism>
<evidence type="ECO:0000313" key="2">
    <source>
        <dbReference type="Proteomes" id="UP000799118"/>
    </source>
</evidence>
<dbReference type="AlphaFoldDB" id="A0A6A4IP90"/>
<sequence length="225" mass="25259">MTRYIYRIIAIVIHTRRLLRLTVSPSYHGFFNRMFNIQVHPTSKRKIQVQPRKLLKNLPVFSVAADTPGMKSRENVMLHAELVIFETLIKRALKGFPPTYGVIGTSKLLCIGCHAIIKEAYPEVLNANPPTSLKPFAVHGTHGKMYRRWVAPDLSFAAGLGLSFDLNYELGTRAAQLLHNSLATYVPQKRLSDNSIGSGSSDKNQTSRTAEDIFNKIMAYYPSPT</sequence>
<dbReference type="Pfam" id="PF14441">
    <property type="entry name" value="OTT_1508_deam"/>
    <property type="match status" value="1"/>
</dbReference>
<gene>
    <name evidence="1" type="ORF">BT96DRAFT_15918</name>
</gene>
<keyword evidence="2" id="KW-1185">Reference proteome</keyword>